<dbReference type="Proteomes" id="UP000887567">
    <property type="component" value="Unplaced"/>
</dbReference>
<keyword evidence="2 5" id="KW-0378">Hydrolase</keyword>
<dbReference type="PANTHER" id="PTHR24252:SF7">
    <property type="entry name" value="HYALIN"/>
    <property type="match status" value="1"/>
</dbReference>
<dbReference type="GO" id="GO:0004252">
    <property type="term" value="F:serine-type endopeptidase activity"/>
    <property type="evidence" value="ECO:0007669"/>
    <property type="project" value="InterPro"/>
</dbReference>
<dbReference type="PANTHER" id="PTHR24252">
    <property type="entry name" value="ACROSIN-RELATED"/>
    <property type="match status" value="1"/>
</dbReference>
<dbReference type="RefSeq" id="XP_020912698.1">
    <property type="nucleotide sequence ID" value="XM_021057039.2"/>
</dbReference>
<evidence type="ECO:0000256" key="5">
    <source>
        <dbReference type="RuleBase" id="RU363034"/>
    </source>
</evidence>
<dbReference type="KEGG" id="epa:110250439"/>
<evidence type="ECO:0000256" key="4">
    <source>
        <dbReference type="ARBA" id="ARBA00023157"/>
    </source>
</evidence>
<dbReference type="PROSITE" id="PS50240">
    <property type="entry name" value="TRYPSIN_DOM"/>
    <property type="match status" value="1"/>
</dbReference>
<dbReference type="PROSITE" id="PS00135">
    <property type="entry name" value="TRYPSIN_SER"/>
    <property type="match status" value="1"/>
</dbReference>
<dbReference type="FunFam" id="2.40.10.10:FF:000003">
    <property type="entry name" value="Transmembrane serine protease 3"/>
    <property type="match status" value="1"/>
</dbReference>
<keyword evidence="1 5" id="KW-0645">Protease</keyword>
<dbReference type="SMART" id="SM00020">
    <property type="entry name" value="Tryp_SPc"/>
    <property type="match status" value="1"/>
</dbReference>
<dbReference type="PROSITE" id="PS00134">
    <property type="entry name" value="TRYPSIN_HIS"/>
    <property type="match status" value="1"/>
</dbReference>
<feature type="domain" description="Peptidase S1" evidence="7">
    <location>
        <begin position="34"/>
        <end position="274"/>
    </location>
</feature>
<dbReference type="EnsemblMetazoa" id="XM_021057039.2">
    <property type="protein sequence ID" value="XP_020912698.1"/>
    <property type="gene ID" value="LOC110250439"/>
</dbReference>
<proteinExistence type="predicted"/>
<evidence type="ECO:0000256" key="6">
    <source>
        <dbReference type="SAM" id="SignalP"/>
    </source>
</evidence>
<dbReference type="GO" id="GO:0006508">
    <property type="term" value="P:proteolysis"/>
    <property type="evidence" value="ECO:0007669"/>
    <property type="project" value="UniProtKB-KW"/>
</dbReference>
<feature type="signal peptide" evidence="6">
    <location>
        <begin position="1"/>
        <end position="18"/>
    </location>
</feature>
<evidence type="ECO:0000313" key="9">
    <source>
        <dbReference type="Proteomes" id="UP000887567"/>
    </source>
</evidence>
<dbReference type="InterPro" id="IPR018114">
    <property type="entry name" value="TRYPSIN_HIS"/>
</dbReference>
<dbReference type="Pfam" id="PF00089">
    <property type="entry name" value="Trypsin"/>
    <property type="match status" value="1"/>
</dbReference>
<keyword evidence="9" id="KW-1185">Reference proteome</keyword>
<dbReference type="InterPro" id="IPR033116">
    <property type="entry name" value="TRYPSIN_SER"/>
</dbReference>
<keyword evidence="3 5" id="KW-0720">Serine protease</keyword>
<keyword evidence="4" id="KW-1015">Disulfide bond</keyword>
<dbReference type="InterPro" id="IPR043504">
    <property type="entry name" value="Peptidase_S1_PA_chymotrypsin"/>
</dbReference>
<dbReference type="CDD" id="cd00190">
    <property type="entry name" value="Tryp_SPc"/>
    <property type="match status" value="1"/>
</dbReference>
<dbReference type="AlphaFoldDB" id="A0A913Y1P5"/>
<evidence type="ECO:0000259" key="7">
    <source>
        <dbReference type="PROSITE" id="PS50240"/>
    </source>
</evidence>
<accession>A0A913Y1P5</accession>
<dbReference type="InterPro" id="IPR001254">
    <property type="entry name" value="Trypsin_dom"/>
</dbReference>
<feature type="chain" id="PRO_5038139183" description="Peptidase S1 domain-containing protein" evidence="6">
    <location>
        <begin position="19"/>
        <end position="276"/>
    </location>
</feature>
<dbReference type="PRINTS" id="PR00722">
    <property type="entry name" value="CHYMOTRYPSIN"/>
</dbReference>
<dbReference type="Gene3D" id="2.40.10.10">
    <property type="entry name" value="Trypsin-like serine proteases"/>
    <property type="match status" value="1"/>
</dbReference>
<evidence type="ECO:0000313" key="8">
    <source>
        <dbReference type="EnsemblMetazoa" id="XP_020912698.1"/>
    </source>
</evidence>
<dbReference type="SUPFAM" id="SSF50494">
    <property type="entry name" value="Trypsin-like serine proteases"/>
    <property type="match status" value="1"/>
</dbReference>
<dbReference type="GeneID" id="110250439"/>
<dbReference type="OrthoDB" id="10059102at2759"/>
<name>A0A913Y1P5_EXADI</name>
<sequence length="276" mass="30902">MKFLVTLMFAGALCMCFAEEKIECGTKGKGNERIISGEDAEEGAWPWQVSIQLKSNNHHFCGGSIIKPDWIVTAAHCFQSNPNTADYKVIAGELNLKKKEGDEQVMDIEKIIEHPKYDESKRPKYDYDIKLLKLKTKIQFNDKVRPICLPTKRFKDGGNCYATGWGYTKDFKGNKNLKASTTLQQLKIPLVSDKTCKYAFSSMTSRMICGGYKDKGKGICKGDSGGPLACKNKSGIWDLAGAMSFVLGSCAQQNTYDFFTNIHELKGWIEDQVNKN</sequence>
<evidence type="ECO:0000256" key="2">
    <source>
        <dbReference type="ARBA" id="ARBA00022801"/>
    </source>
</evidence>
<dbReference type="InterPro" id="IPR009003">
    <property type="entry name" value="Peptidase_S1_PA"/>
</dbReference>
<reference evidence="8" key="1">
    <citation type="submission" date="2022-11" db="UniProtKB">
        <authorList>
            <consortium name="EnsemblMetazoa"/>
        </authorList>
    </citation>
    <scope>IDENTIFICATION</scope>
</reference>
<organism evidence="8 9">
    <name type="scientific">Exaiptasia diaphana</name>
    <name type="common">Tropical sea anemone</name>
    <name type="synonym">Aiptasia pulchella</name>
    <dbReference type="NCBI Taxonomy" id="2652724"/>
    <lineage>
        <taxon>Eukaryota</taxon>
        <taxon>Metazoa</taxon>
        <taxon>Cnidaria</taxon>
        <taxon>Anthozoa</taxon>
        <taxon>Hexacorallia</taxon>
        <taxon>Actiniaria</taxon>
        <taxon>Aiptasiidae</taxon>
        <taxon>Exaiptasia</taxon>
    </lineage>
</organism>
<evidence type="ECO:0000256" key="1">
    <source>
        <dbReference type="ARBA" id="ARBA00022670"/>
    </source>
</evidence>
<keyword evidence="6" id="KW-0732">Signal</keyword>
<evidence type="ECO:0000256" key="3">
    <source>
        <dbReference type="ARBA" id="ARBA00022825"/>
    </source>
</evidence>
<protein>
    <recommendedName>
        <fullName evidence="7">Peptidase S1 domain-containing protein</fullName>
    </recommendedName>
</protein>
<dbReference type="InterPro" id="IPR001314">
    <property type="entry name" value="Peptidase_S1A"/>
</dbReference>